<dbReference type="eggNOG" id="COG1624">
    <property type="taxonomic scope" value="Bacteria"/>
</dbReference>
<evidence type="ECO:0000259" key="11">
    <source>
        <dbReference type="PROSITE" id="PS51794"/>
    </source>
</evidence>
<dbReference type="FunFam" id="3.40.1700.10:FF:000002">
    <property type="entry name" value="Diadenylate cyclase"/>
    <property type="match status" value="1"/>
</dbReference>
<dbReference type="PROSITE" id="PS51794">
    <property type="entry name" value="DAC"/>
    <property type="match status" value="1"/>
</dbReference>
<name>R6IHG3_9FIRM</name>
<proteinExistence type="inferred from homology"/>
<dbReference type="GO" id="GO:0005524">
    <property type="term" value="F:ATP binding"/>
    <property type="evidence" value="ECO:0007669"/>
    <property type="project" value="UniProtKB-UniRule"/>
</dbReference>
<evidence type="ECO:0000256" key="9">
    <source>
        <dbReference type="ARBA" id="ARBA00023136"/>
    </source>
</evidence>
<gene>
    <name evidence="10" type="primary">dacA</name>
    <name evidence="12" type="ORF">BN533_01042</name>
</gene>
<accession>A0A3G9GUC4</accession>
<reference evidence="12" key="1">
    <citation type="submission" date="2012-11" db="EMBL/GenBank/DDBJ databases">
        <title>Dependencies among metagenomic species, viruses, plasmids and units of genetic variation.</title>
        <authorList>
            <person name="Nielsen H.B."/>
            <person name="Almeida M."/>
            <person name="Juncker A.S."/>
            <person name="Rasmussen S."/>
            <person name="Li J."/>
            <person name="Sunagawa S."/>
            <person name="Plichta D."/>
            <person name="Gautier L."/>
            <person name="Le Chatelier E."/>
            <person name="Peletier E."/>
            <person name="Bonde I."/>
            <person name="Nielsen T."/>
            <person name="Manichanh C."/>
            <person name="Arumugam M."/>
            <person name="Batto J."/>
            <person name="Santos M.B.Q.D."/>
            <person name="Blom N."/>
            <person name="Borruel N."/>
            <person name="Burgdorf K.S."/>
            <person name="Boumezbeur F."/>
            <person name="Casellas F."/>
            <person name="Dore J."/>
            <person name="Guarner F."/>
            <person name="Hansen T."/>
            <person name="Hildebrand F."/>
            <person name="Kaas R.S."/>
            <person name="Kennedy S."/>
            <person name="Kristiansen K."/>
            <person name="Kultima J.R."/>
            <person name="Leonard P."/>
            <person name="Levenez F."/>
            <person name="Lund O."/>
            <person name="Moumen B."/>
            <person name="Le Paslier D."/>
            <person name="Pons N."/>
            <person name="Pedersen O."/>
            <person name="Prifti E."/>
            <person name="Qin J."/>
            <person name="Raes J."/>
            <person name="Tap J."/>
            <person name="Tims S."/>
            <person name="Ussery D.W."/>
            <person name="Yamada T."/>
            <person name="MetaHit consortium"/>
            <person name="Renault P."/>
            <person name="Sicheritz-Ponten T."/>
            <person name="Bork P."/>
            <person name="Wang J."/>
            <person name="Brunak S."/>
            <person name="Ehrlich S.D."/>
        </authorList>
    </citation>
    <scope>NUCLEOTIDE SEQUENCE [LARGE SCALE GENOMIC DNA]</scope>
</reference>
<comment type="catalytic activity">
    <reaction evidence="1 10">
        <text>2 ATP = 3',3'-c-di-AMP + 2 diphosphate</text>
        <dbReference type="Rhea" id="RHEA:35655"/>
        <dbReference type="ChEBI" id="CHEBI:30616"/>
        <dbReference type="ChEBI" id="CHEBI:33019"/>
        <dbReference type="ChEBI" id="CHEBI:71500"/>
        <dbReference type="EC" id="2.7.7.85"/>
    </reaction>
</comment>
<evidence type="ECO:0000256" key="2">
    <source>
        <dbReference type="ARBA" id="ARBA00022475"/>
    </source>
</evidence>
<dbReference type="PIRSF" id="PIRSF004793">
    <property type="entry name" value="UCP004793"/>
    <property type="match status" value="1"/>
</dbReference>
<dbReference type="GO" id="GO:0004016">
    <property type="term" value="F:adenylate cyclase activity"/>
    <property type="evidence" value="ECO:0007669"/>
    <property type="project" value="UniProtKB-UniRule"/>
</dbReference>
<evidence type="ECO:0000256" key="5">
    <source>
        <dbReference type="ARBA" id="ARBA00022695"/>
    </source>
</evidence>
<feature type="transmembrane region" description="Helical" evidence="10">
    <location>
        <begin position="43"/>
        <end position="61"/>
    </location>
</feature>
<evidence type="ECO:0000256" key="6">
    <source>
        <dbReference type="ARBA" id="ARBA00022741"/>
    </source>
</evidence>
<keyword evidence="6 10" id="KW-0547">Nucleotide-binding</keyword>
<evidence type="ECO:0000256" key="10">
    <source>
        <dbReference type="HAMAP-Rule" id="MF_01499"/>
    </source>
</evidence>
<comment type="similarity">
    <text evidence="10">Belongs to the adenylate cyclase family. DacA/CdaA subfamily.</text>
</comment>
<keyword evidence="7 10" id="KW-0067">ATP-binding</keyword>
<dbReference type="SUPFAM" id="SSF143597">
    <property type="entry name" value="YojJ-like"/>
    <property type="match status" value="1"/>
</dbReference>
<keyword evidence="4 10" id="KW-0812">Transmembrane</keyword>
<dbReference type="InterPro" id="IPR045585">
    <property type="entry name" value="CdaA_N"/>
</dbReference>
<dbReference type="InterPro" id="IPR003390">
    <property type="entry name" value="DNA_integrity_scan_DisA_N"/>
</dbReference>
<comment type="caution">
    <text evidence="12">The sequence shown here is derived from an EMBL/GenBank/DDBJ whole genome shotgun (WGS) entry which is preliminary data.</text>
</comment>
<keyword evidence="5 10" id="KW-0548">Nucleotidyltransferase</keyword>
<dbReference type="HAMAP" id="MF_01499">
    <property type="entry name" value="DacA"/>
    <property type="match status" value="1"/>
</dbReference>
<keyword evidence="9 10" id="KW-0472">Membrane</keyword>
<dbReference type="PANTHER" id="PTHR34185">
    <property type="entry name" value="DIADENYLATE CYCLASE"/>
    <property type="match status" value="1"/>
</dbReference>
<feature type="domain" description="DAC" evidence="11">
    <location>
        <begin position="87"/>
        <end position="247"/>
    </location>
</feature>
<evidence type="ECO:0000256" key="3">
    <source>
        <dbReference type="ARBA" id="ARBA00022679"/>
    </source>
</evidence>
<comment type="caution">
    <text evidence="10">Lacks conserved residue(s) required for the propagation of feature annotation.</text>
</comment>
<keyword evidence="3 10" id="KW-0808">Transferase</keyword>
<dbReference type="InterPro" id="IPR014046">
    <property type="entry name" value="C-di-AMP_synthase"/>
</dbReference>
<dbReference type="Pfam" id="PF19293">
    <property type="entry name" value="CdaA_N"/>
    <property type="match status" value="1"/>
</dbReference>
<dbReference type="GO" id="GO:0106408">
    <property type="term" value="F:diadenylate cyclase activity"/>
    <property type="evidence" value="ECO:0007669"/>
    <property type="project" value="UniProtKB-EC"/>
</dbReference>
<comment type="function">
    <text evidence="10">Catalyzes the condensation of 2 ATP molecules into cyclic di-AMP (c-di-AMP), a second messenger used to regulate differing processes in different bacteria.</text>
</comment>
<dbReference type="STRING" id="1262914.BN533_01042"/>
<accession>R6IHG3</accession>
<dbReference type="EC" id="2.7.7.85" evidence="10"/>
<dbReference type="InterPro" id="IPR036888">
    <property type="entry name" value="DNA_integrity_DisA_N_sf"/>
</dbReference>
<dbReference type="Pfam" id="PF02457">
    <property type="entry name" value="DAC"/>
    <property type="match status" value="1"/>
</dbReference>
<dbReference type="PANTHER" id="PTHR34185:SF1">
    <property type="entry name" value="DIADENYLATE CYCLASE"/>
    <property type="match status" value="1"/>
</dbReference>
<keyword evidence="2 10" id="KW-1003">Cell membrane</keyword>
<dbReference type="NCBIfam" id="TIGR00159">
    <property type="entry name" value="diadenylate cyclase CdaA"/>
    <property type="match status" value="1"/>
</dbReference>
<evidence type="ECO:0000256" key="8">
    <source>
        <dbReference type="ARBA" id="ARBA00022989"/>
    </source>
</evidence>
<sequence>MKSLLLQLQGLLKTISILDVLDILVVAYFLFRIYLMLKNTRAATLVKGLLVLAVILFISKWLNLHVITWLLEKSMTVVMVALPVVFQPELRRALEQIGRGRLFHKHNELDEKELEDMLNAVTNATEIMSRRKIGALMVFERETGLEERIETGVPIDGLISDSLLLNIFEPDTPLHDGAVVIRGNRIVAASCLLPLTEARNLSQELGTRHRSAIGISEQSDALVLVVSEETGTISLARNGELHRYLTGEDIKSLLRAAVVQPSLNWKQVINDKIKEIRGGK</sequence>
<evidence type="ECO:0000256" key="7">
    <source>
        <dbReference type="ARBA" id="ARBA00022840"/>
    </source>
</evidence>
<keyword evidence="8 10" id="KW-1133">Transmembrane helix</keyword>
<feature type="transmembrane region" description="Helical" evidence="10">
    <location>
        <begin position="12"/>
        <end position="31"/>
    </location>
</feature>
<dbReference type="InterPro" id="IPR050338">
    <property type="entry name" value="DisA"/>
</dbReference>
<dbReference type="EMBL" id="CBDS010000069">
    <property type="protein sequence ID" value="CDB45969.1"/>
    <property type="molecule type" value="Genomic_DNA"/>
</dbReference>
<dbReference type="InterPro" id="IPR034701">
    <property type="entry name" value="CdaA"/>
</dbReference>
<dbReference type="GO" id="GO:0006171">
    <property type="term" value="P:cAMP biosynthetic process"/>
    <property type="evidence" value="ECO:0007669"/>
    <property type="project" value="InterPro"/>
</dbReference>
<dbReference type="HOGENOM" id="CLU_038561_0_1_9"/>
<organism evidence="12">
    <name type="scientific">Phascolarctobacterium faecium</name>
    <dbReference type="NCBI Taxonomy" id="33025"/>
    <lineage>
        <taxon>Bacteria</taxon>
        <taxon>Bacillati</taxon>
        <taxon>Bacillota</taxon>
        <taxon>Negativicutes</taxon>
        <taxon>Acidaminococcales</taxon>
        <taxon>Acidaminococcaceae</taxon>
        <taxon>Phascolarctobacterium</taxon>
    </lineage>
</organism>
<evidence type="ECO:0000256" key="1">
    <source>
        <dbReference type="ARBA" id="ARBA00000877"/>
    </source>
</evidence>
<evidence type="ECO:0000313" key="12">
    <source>
        <dbReference type="EMBL" id="CDB45969.1"/>
    </source>
</evidence>
<dbReference type="Gene3D" id="3.40.1700.10">
    <property type="entry name" value="DNA integrity scanning protein, DisA, N-terminal domain"/>
    <property type="match status" value="1"/>
</dbReference>
<dbReference type="AlphaFoldDB" id="R6IHG3"/>
<comment type="subunit">
    <text evidence="10">Probably a homodimer.</text>
</comment>
<protein>
    <recommendedName>
        <fullName evidence="10">Diadenylate cyclase</fullName>
        <shortName evidence="10">DAC</shortName>
        <ecNumber evidence="10">2.7.7.85</ecNumber>
    </recommendedName>
    <alternativeName>
        <fullName evidence="10">Cyclic-di-AMP synthase</fullName>
        <shortName evidence="10">c-di-AMP synthase</shortName>
    </alternativeName>
</protein>
<evidence type="ECO:0000256" key="4">
    <source>
        <dbReference type="ARBA" id="ARBA00022692"/>
    </source>
</evidence>